<dbReference type="InterPro" id="IPR000182">
    <property type="entry name" value="GNAT_dom"/>
</dbReference>
<evidence type="ECO:0000259" key="2">
    <source>
        <dbReference type="PROSITE" id="PS51186"/>
    </source>
</evidence>
<sequence>MAVILTPYRPGYLDELLGLFRETVHCVCAGDYTPDQLDAWAPEKLDRSAWAVSLAEHDTLVALEDGTTVGFADLDGGYLDRLYVRCGYGGRGIGSQLCDELEALARSRGHRSVTVDASITARPFFERRGYRIVREQQVPRRGQVLTNYHMEKRFSDSGERAHSQGDRHAPKT</sequence>
<feature type="region of interest" description="Disordered" evidence="1">
    <location>
        <begin position="151"/>
        <end position="172"/>
    </location>
</feature>
<dbReference type="GO" id="GO:0016747">
    <property type="term" value="F:acyltransferase activity, transferring groups other than amino-acyl groups"/>
    <property type="evidence" value="ECO:0007669"/>
    <property type="project" value="InterPro"/>
</dbReference>
<proteinExistence type="predicted"/>
<dbReference type="CDD" id="cd04301">
    <property type="entry name" value="NAT_SF"/>
    <property type="match status" value="1"/>
</dbReference>
<dbReference type="EMBL" id="JACRSP010000004">
    <property type="protein sequence ID" value="MBC8536944.1"/>
    <property type="molecule type" value="Genomic_DNA"/>
</dbReference>
<dbReference type="PANTHER" id="PTHR43451:SF1">
    <property type="entry name" value="ACETYLTRANSFERASE"/>
    <property type="match status" value="1"/>
</dbReference>
<dbReference type="RefSeq" id="WP_249301019.1">
    <property type="nucleotide sequence ID" value="NZ_JACRSP010000004.1"/>
</dbReference>
<reference evidence="3" key="1">
    <citation type="submission" date="2020-08" db="EMBL/GenBank/DDBJ databases">
        <title>Genome public.</title>
        <authorList>
            <person name="Liu C."/>
            <person name="Sun Q."/>
        </authorList>
    </citation>
    <scope>NUCLEOTIDE SEQUENCE</scope>
    <source>
        <strain evidence="3">BX7</strain>
    </source>
</reference>
<dbReference type="Pfam" id="PF13673">
    <property type="entry name" value="Acetyltransf_10"/>
    <property type="match status" value="1"/>
</dbReference>
<evidence type="ECO:0000256" key="1">
    <source>
        <dbReference type="SAM" id="MobiDB-lite"/>
    </source>
</evidence>
<dbReference type="SUPFAM" id="SSF55729">
    <property type="entry name" value="Acyl-CoA N-acyltransferases (Nat)"/>
    <property type="match status" value="1"/>
</dbReference>
<feature type="domain" description="N-acetyltransferase" evidence="2">
    <location>
        <begin position="3"/>
        <end position="155"/>
    </location>
</feature>
<evidence type="ECO:0000313" key="3">
    <source>
        <dbReference type="EMBL" id="MBC8536944.1"/>
    </source>
</evidence>
<dbReference type="AlphaFoldDB" id="A0A926HUI3"/>
<dbReference type="InterPro" id="IPR052564">
    <property type="entry name" value="N-acetyltrans/Recomb-assoc"/>
</dbReference>
<organism evidence="3 4">
    <name type="scientific">Feifania hominis</name>
    <dbReference type="NCBI Taxonomy" id="2763660"/>
    <lineage>
        <taxon>Bacteria</taxon>
        <taxon>Bacillati</taxon>
        <taxon>Bacillota</taxon>
        <taxon>Clostridia</taxon>
        <taxon>Eubacteriales</taxon>
        <taxon>Feifaniaceae</taxon>
        <taxon>Feifania</taxon>
    </lineage>
</organism>
<protein>
    <submittedName>
        <fullName evidence="3">GNAT family N-acetyltransferase</fullName>
    </submittedName>
</protein>
<dbReference type="PANTHER" id="PTHR43451">
    <property type="entry name" value="ACETYLTRANSFERASE (GNAT) FAMILY PROTEIN"/>
    <property type="match status" value="1"/>
</dbReference>
<gene>
    <name evidence="3" type="ORF">H8695_09620</name>
</gene>
<comment type="caution">
    <text evidence="3">The sequence shown here is derived from an EMBL/GenBank/DDBJ whole genome shotgun (WGS) entry which is preliminary data.</text>
</comment>
<name>A0A926HUI3_9FIRM</name>
<dbReference type="Proteomes" id="UP000620366">
    <property type="component" value="Unassembled WGS sequence"/>
</dbReference>
<dbReference type="PROSITE" id="PS51186">
    <property type="entry name" value="GNAT"/>
    <property type="match status" value="1"/>
</dbReference>
<dbReference type="InterPro" id="IPR016181">
    <property type="entry name" value="Acyl_CoA_acyltransferase"/>
</dbReference>
<evidence type="ECO:0000313" key="4">
    <source>
        <dbReference type="Proteomes" id="UP000620366"/>
    </source>
</evidence>
<accession>A0A926HUI3</accession>
<keyword evidence="4" id="KW-1185">Reference proteome</keyword>
<dbReference type="Gene3D" id="3.40.630.30">
    <property type="match status" value="1"/>
</dbReference>